<dbReference type="GO" id="GO:0005524">
    <property type="term" value="F:ATP binding"/>
    <property type="evidence" value="ECO:0007669"/>
    <property type="project" value="InterPro"/>
</dbReference>
<dbReference type="AlphaFoldDB" id="A0A5N6JNV3"/>
<dbReference type="Gene3D" id="1.10.510.10">
    <property type="entry name" value="Transferase(Phosphotransferase) domain 1"/>
    <property type="match status" value="1"/>
</dbReference>
<feature type="compositionally biased region" description="Polar residues" evidence="2">
    <location>
        <begin position="79"/>
        <end position="106"/>
    </location>
</feature>
<sequence>MVQHIPEDSAVAYMRAAPTFRIRSNKYRPDHGLRPENIGFDCHLRSRVKYVYLEVTDTTTTAKHQYELKLQVIGDKEQWNQPTDPSLSPSSQGSITSPTEVESESGNAKRHNEIKTYLQYIKNGHNTIKNLEAFHQFRNADKLIVAQYFQICDAGNVKQLHLRPGDFDSSLLVSPGEGVIQPETNINPKEKPPELNLISAKSDVWRAGSIIFSLAKLYHSTNTKKVWKGFFEDLTEKERQEIVMDPRRVRPIDSHYSEDLDNMIKRSLALNHRERPSAAELLNELQDPATLRLNAKYMFRELPDWVGDKVFTEDNTFFEERLNELVQPGELEKARTMWKNEEAEERRLLKKSLKEKQEKEELDAKNNEEENLLRLQWAAWVERKQNLGSLLHLTDDGIDAMLDRWTVVRSQTLKQKLWVDPGPSYKEFCLLDASLGQ</sequence>
<gene>
    <name evidence="4" type="ORF">EYC80_010665</name>
</gene>
<dbReference type="PROSITE" id="PS50011">
    <property type="entry name" value="PROTEIN_KINASE_DOM"/>
    <property type="match status" value="1"/>
</dbReference>
<feature type="region of interest" description="Disordered" evidence="2">
    <location>
        <begin position="78"/>
        <end position="109"/>
    </location>
</feature>
<keyword evidence="1" id="KW-0175">Coiled coil</keyword>
<proteinExistence type="predicted"/>
<dbReference type="InterPro" id="IPR011009">
    <property type="entry name" value="Kinase-like_dom_sf"/>
</dbReference>
<dbReference type="SUPFAM" id="SSF56112">
    <property type="entry name" value="Protein kinase-like (PK-like)"/>
    <property type="match status" value="1"/>
</dbReference>
<name>A0A5N6JNV3_MONLA</name>
<dbReference type="EMBL" id="VIGI01000022">
    <property type="protein sequence ID" value="KAB8289505.1"/>
    <property type="molecule type" value="Genomic_DNA"/>
</dbReference>
<organism evidence="4 5">
    <name type="scientific">Monilinia laxa</name>
    <name type="common">Brown rot fungus</name>
    <name type="synonym">Sclerotinia laxa</name>
    <dbReference type="NCBI Taxonomy" id="61186"/>
    <lineage>
        <taxon>Eukaryota</taxon>
        <taxon>Fungi</taxon>
        <taxon>Dikarya</taxon>
        <taxon>Ascomycota</taxon>
        <taxon>Pezizomycotina</taxon>
        <taxon>Leotiomycetes</taxon>
        <taxon>Helotiales</taxon>
        <taxon>Sclerotiniaceae</taxon>
        <taxon>Monilinia</taxon>
    </lineage>
</organism>
<evidence type="ECO:0000313" key="4">
    <source>
        <dbReference type="EMBL" id="KAB8289505.1"/>
    </source>
</evidence>
<comment type="caution">
    <text evidence="4">The sequence shown here is derived from an EMBL/GenBank/DDBJ whole genome shotgun (WGS) entry which is preliminary data.</text>
</comment>
<feature type="domain" description="Protein kinase" evidence="3">
    <location>
        <begin position="1"/>
        <end position="290"/>
    </location>
</feature>
<dbReference type="InterPro" id="IPR000719">
    <property type="entry name" value="Prot_kinase_dom"/>
</dbReference>
<evidence type="ECO:0000256" key="1">
    <source>
        <dbReference type="SAM" id="Coils"/>
    </source>
</evidence>
<reference evidence="4 5" key="1">
    <citation type="submission" date="2019-06" db="EMBL/GenBank/DDBJ databases">
        <title>Genome Sequence of the Brown Rot Fungal Pathogen Monilinia laxa.</title>
        <authorList>
            <person name="De Miccolis Angelini R.M."/>
            <person name="Landi L."/>
            <person name="Abate D."/>
            <person name="Pollastro S."/>
            <person name="Romanazzi G."/>
            <person name="Faretra F."/>
        </authorList>
    </citation>
    <scope>NUCLEOTIDE SEQUENCE [LARGE SCALE GENOMIC DNA]</scope>
    <source>
        <strain evidence="4 5">Mlax316</strain>
    </source>
</reference>
<protein>
    <recommendedName>
        <fullName evidence="3">Protein kinase domain-containing protein</fullName>
    </recommendedName>
</protein>
<dbReference type="GO" id="GO:0004672">
    <property type="term" value="F:protein kinase activity"/>
    <property type="evidence" value="ECO:0007669"/>
    <property type="project" value="InterPro"/>
</dbReference>
<evidence type="ECO:0000313" key="5">
    <source>
        <dbReference type="Proteomes" id="UP000326757"/>
    </source>
</evidence>
<dbReference type="OrthoDB" id="310217at2759"/>
<accession>A0A5N6JNV3</accession>
<feature type="coiled-coil region" evidence="1">
    <location>
        <begin position="339"/>
        <end position="375"/>
    </location>
</feature>
<evidence type="ECO:0000256" key="2">
    <source>
        <dbReference type="SAM" id="MobiDB-lite"/>
    </source>
</evidence>
<evidence type="ECO:0000259" key="3">
    <source>
        <dbReference type="PROSITE" id="PS50011"/>
    </source>
</evidence>
<dbReference type="Proteomes" id="UP000326757">
    <property type="component" value="Unassembled WGS sequence"/>
</dbReference>
<keyword evidence="5" id="KW-1185">Reference proteome</keyword>